<dbReference type="EMBL" id="NMUH01000697">
    <property type="protein sequence ID" value="MQL83488.1"/>
    <property type="molecule type" value="Genomic_DNA"/>
</dbReference>
<keyword evidence="3" id="KW-0464">Manganese</keyword>
<keyword evidence="5" id="KW-1133">Transmembrane helix</keyword>
<evidence type="ECO:0000313" key="7">
    <source>
        <dbReference type="EMBL" id="MQL83488.1"/>
    </source>
</evidence>
<feature type="domain" description="PPM-type phosphatase" evidence="6">
    <location>
        <begin position="284"/>
        <end position="528"/>
    </location>
</feature>
<comment type="caution">
    <text evidence="7">The sequence shown here is derived from an EMBL/GenBank/DDBJ whole genome shotgun (WGS) entry which is preliminary data.</text>
</comment>
<dbReference type="GO" id="GO:0004722">
    <property type="term" value="F:protein serine/threonine phosphatase activity"/>
    <property type="evidence" value="ECO:0007669"/>
    <property type="project" value="UniProtKB-EC"/>
</dbReference>
<gene>
    <name evidence="7" type="ORF">Taro_015978</name>
</gene>
<comment type="similarity">
    <text evidence="3">Belongs to the PP2C family.</text>
</comment>
<dbReference type="InterPro" id="IPR001932">
    <property type="entry name" value="PPM-type_phosphatase-like_dom"/>
</dbReference>
<evidence type="ECO:0000256" key="1">
    <source>
        <dbReference type="ARBA" id="ARBA00047761"/>
    </source>
</evidence>
<dbReference type="OrthoDB" id="60843at2759"/>
<dbReference type="InterPro" id="IPR039123">
    <property type="entry name" value="PPTC7"/>
</dbReference>
<comment type="catalytic activity">
    <reaction evidence="2 3">
        <text>O-phospho-L-threonyl-[protein] + H2O = L-threonyl-[protein] + phosphate</text>
        <dbReference type="Rhea" id="RHEA:47004"/>
        <dbReference type="Rhea" id="RHEA-COMP:11060"/>
        <dbReference type="Rhea" id="RHEA-COMP:11605"/>
        <dbReference type="ChEBI" id="CHEBI:15377"/>
        <dbReference type="ChEBI" id="CHEBI:30013"/>
        <dbReference type="ChEBI" id="CHEBI:43474"/>
        <dbReference type="ChEBI" id="CHEBI:61977"/>
        <dbReference type="EC" id="3.1.3.16"/>
    </reaction>
</comment>
<dbReference type="PANTHER" id="PTHR12320">
    <property type="entry name" value="PROTEIN PHOSPHATASE 2C"/>
    <property type="match status" value="1"/>
</dbReference>
<feature type="compositionally biased region" description="Basic and acidic residues" evidence="4">
    <location>
        <begin position="133"/>
        <end position="143"/>
    </location>
</feature>
<evidence type="ECO:0000256" key="2">
    <source>
        <dbReference type="ARBA" id="ARBA00048336"/>
    </source>
</evidence>
<evidence type="ECO:0000256" key="5">
    <source>
        <dbReference type="SAM" id="Phobius"/>
    </source>
</evidence>
<comment type="cofactor">
    <cofactor evidence="3">
        <name>Mg(2+)</name>
        <dbReference type="ChEBI" id="CHEBI:18420"/>
    </cofactor>
</comment>
<dbReference type="SMART" id="SM00332">
    <property type="entry name" value="PP2Cc"/>
    <property type="match status" value="1"/>
</dbReference>
<evidence type="ECO:0000256" key="4">
    <source>
        <dbReference type="SAM" id="MobiDB-lite"/>
    </source>
</evidence>
<evidence type="ECO:0000259" key="6">
    <source>
        <dbReference type="PROSITE" id="PS51746"/>
    </source>
</evidence>
<dbReference type="GO" id="GO:0009507">
    <property type="term" value="C:chloroplast"/>
    <property type="evidence" value="ECO:0007669"/>
    <property type="project" value="TreeGrafter"/>
</dbReference>
<dbReference type="AlphaFoldDB" id="A0A843UIZ8"/>
<keyword evidence="3" id="KW-0460">Magnesium</keyword>
<keyword evidence="5" id="KW-0812">Transmembrane</keyword>
<evidence type="ECO:0000313" key="8">
    <source>
        <dbReference type="Proteomes" id="UP000652761"/>
    </source>
</evidence>
<dbReference type="EC" id="3.1.3.16" evidence="3"/>
<dbReference type="GO" id="GO:0046872">
    <property type="term" value="F:metal ion binding"/>
    <property type="evidence" value="ECO:0007669"/>
    <property type="project" value="UniProtKB-UniRule"/>
</dbReference>
<name>A0A843UIZ8_COLES</name>
<feature type="transmembrane region" description="Helical" evidence="5">
    <location>
        <begin position="220"/>
        <end position="242"/>
    </location>
</feature>
<protein>
    <recommendedName>
        <fullName evidence="3">Protein phosphatase</fullName>
        <ecNumber evidence="3">3.1.3.16</ecNumber>
    </recommendedName>
</protein>
<reference evidence="7" key="1">
    <citation type="submission" date="2017-07" db="EMBL/GenBank/DDBJ databases">
        <title>Taro Niue Genome Assembly and Annotation.</title>
        <authorList>
            <person name="Atibalentja N."/>
            <person name="Keating K."/>
            <person name="Fields C.J."/>
        </authorList>
    </citation>
    <scope>NUCLEOTIDE SEQUENCE</scope>
    <source>
        <strain evidence="7">Niue_2</strain>
        <tissue evidence="7">Leaf</tissue>
    </source>
</reference>
<dbReference type="SUPFAM" id="SSF81606">
    <property type="entry name" value="PP2C-like"/>
    <property type="match status" value="1"/>
</dbReference>
<dbReference type="Proteomes" id="UP000652761">
    <property type="component" value="Unassembled WGS sequence"/>
</dbReference>
<comment type="catalytic activity">
    <reaction evidence="1 3">
        <text>O-phospho-L-seryl-[protein] + H2O = L-seryl-[protein] + phosphate</text>
        <dbReference type="Rhea" id="RHEA:20629"/>
        <dbReference type="Rhea" id="RHEA-COMP:9863"/>
        <dbReference type="Rhea" id="RHEA-COMP:11604"/>
        <dbReference type="ChEBI" id="CHEBI:15377"/>
        <dbReference type="ChEBI" id="CHEBI:29999"/>
        <dbReference type="ChEBI" id="CHEBI:43474"/>
        <dbReference type="ChEBI" id="CHEBI:83421"/>
        <dbReference type="EC" id="3.1.3.16"/>
    </reaction>
</comment>
<dbReference type="InterPro" id="IPR036457">
    <property type="entry name" value="PPM-type-like_dom_sf"/>
</dbReference>
<proteinExistence type="inferred from homology"/>
<dbReference type="PROSITE" id="PS51746">
    <property type="entry name" value="PPM_2"/>
    <property type="match status" value="1"/>
</dbReference>
<keyword evidence="3" id="KW-0904">Protein phosphatase</keyword>
<organism evidence="7 8">
    <name type="scientific">Colocasia esculenta</name>
    <name type="common">Wild taro</name>
    <name type="synonym">Arum esculentum</name>
    <dbReference type="NCBI Taxonomy" id="4460"/>
    <lineage>
        <taxon>Eukaryota</taxon>
        <taxon>Viridiplantae</taxon>
        <taxon>Streptophyta</taxon>
        <taxon>Embryophyta</taxon>
        <taxon>Tracheophyta</taxon>
        <taxon>Spermatophyta</taxon>
        <taxon>Magnoliopsida</taxon>
        <taxon>Liliopsida</taxon>
        <taxon>Araceae</taxon>
        <taxon>Aroideae</taxon>
        <taxon>Colocasieae</taxon>
        <taxon>Colocasia</taxon>
    </lineage>
</organism>
<feature type="region of interest" description="Disordered" evidence="4">
    <location>
        <begin position="103"/>
        <end position="143"/>
    </location>
</feature>
<keyword evidence="5" id="KW-0472">Membrane</keyword>
<dbReference type="SMART" id="SM00331">
    <property type="entry name" value="PP2C_SIG"/>
    <property type="match status" value="1"/>
</dbReference>
<sequence>MELQGEVGRWSSLTWCTSIGLVQRAKVQKLWALERSGASQGRNPTVSAPFDSGRGVVAFSRLTCPCKKKMTPQIITRHDTYGTVAGPAWVLVMVNGKEDEKNVPADVARSTRTKSRNIPSDPFFPGWTRGRKSRELTEGKRRRVNGERRSQVLYRPFAEATVLPFPSQALSLPLRSDAQGAASRHSSNRPVSSEKLVALELSAIRVINAVGFGMNAAEMFVYSIMEWILVLVLVLVLVAVSVRTFCFPLVRSAFCKKNAWGCILRSVDSFYYVCRLEMSFSTAVHLIPHPNKVDRGGEDAFFMSSYSGGVLGIADGVSGWAALDVDPALFSQELMLHASRLAEDEEANYDPQILMGKAHAATSSKGSATVILAMLDKAGTLKIASVGDCGLRVIHQGKVIFCTSPQDHYFDCPYQLSSETLTQTSLDAAVSSIQVTAGDTVVMGSDGLFDNVFDHEIVSTISTSDNVTNAAKALADLAREHSVDRNFDSPYSVEARNMGFDVPLWKKILGRKLTGGKPDDITVIVAQVTSS</sequence>
<keyword evidence="8" id="KW-1185">Reference proteome</keyword>
<keyword evidence="3" id="KW-0479">Metal-binding</keyword>
<dbReference type="Gene3D" id="3.60.40.10">
    <property type="entry name" value="PPM-type phosphatase domain"/>
    <property type="match status" value="1"/>
</dbReference>
<accession>A0A843UIZ8</accession>
<evidence type="ECO:0000256" key="3">
    <source>
        <dbReference type="RuleBase" id="RU366020"/>
    </source>
</evidence>
<dbReference type="PANTHER" id="PTHR12320:SF60">
    <property type="entry name" value="PROTEIN PHOSPHATASE 2C 26-RELATED"/>
    <property type="match status" value="1"/>
</dbReference>
<comment type="cofactor">
    <cofactor evidence="3">
        <name>Mn(2+)</name>
        <dbReference type="ChEBI" id="CHEBI:29035"/>
    </cofactor>
</comment>
<keyword evidence="3" id="KW-0378">Hydrolase</keyword>